<feature type="domain" description="Formyl transferase N-terminal" evidence="2">
    <location>
        <begin position="287"/>
        <end position="403"/>
    </location>
</feature>
<evidence type="ECO:0000313" key="4">
    <source>
        <dbReference type="EMBL" id="OGY21970.1"/>
    </source>
</evidence>
<dbReference type="InterPro" id="IPR036477">
    <property type="entry name" value="Formyl_transf_N_sf"/>
</dbReference>
<gene>
    <name evidence="4" type="ORF">A3A65_02910</name>
</gene>
<sequence length="536" mass="62491">MNKPITILIRTYNSEWYLRKALESVWNQTLPNHYYELLIVDDGSTDKTLQILSPYTDNIRLIKSSHIGQIPAINLGLRNAKGHYVVVLDSDDHFEPQLLETMYTRLEKKRQFAFAYSDYFEVNEASKKRLRIHTKDNIFHTVAGGIMFRKRVIEDVGYYDEKLFFPEYDVLLKILRNNKGLHIDKPLYVYRRRKESLTTHARDVRHGLRQLKKRYGKDIPVRSYSVNPSIAFIGCRDVGYQCLHFLLRHYRKNLATFFTLHESLADKTSNFRSFEALIKRFNDIPSYKVKDINSKSHVHALERLKPDLIIQVAWSQMICDDIIKIPSLGCVGFHASLLPKDRGGSPVNWAIIRGENRWGTSMFFLEPGVDNGDIIARQKFSITLNDTCRTVYDKVTKANINMLRTYLPKLLSGTAPRKKQNERLATYNKRRKSEEGLIDWFKSSQEVYNWIRALTHPYPGAFTFLDNKKFYIWKASISRATKVRAKRSRPGDIVSKVRGRGLYVKTEDGVILLKRIQREGGKEIPAFRYSLKIEPL</sequence>
<dbReference type="InterPro" id="IPR029044">
    <property type="entry name" value="Nucleotide-diphossugar_trans"/>
</dbReference>
<dbReference type="PANTHER" id="PTHR11138">
    <property type="entry name" value="METHIONYL-TRNA FORMYLTRANSFERASE"/>
    <property type="match status" value="1"/>
</dbReference>
<dbReference type="STRING" id="1797593.A3A65_02910"/>
<evidence type="ECO:0000259" key="1">
    <source>
        <dbReference type="Pfam" id="PF00535"/>
    </source>
</evidence>
<dbReference type="Proteomes" id="UP000176723">
    <property type="component" value="Unassembled WGS sequence"/>
</dbReference>
<dbReference type="AlphaFoldDB" id="A0A1G1W2Z3"/>
<feature type="domain" description="Formyl transferase C-terminal" evidence="3">
    <location>
        <begin position="432"/>
        <end position="526"/>
    </location>
</feature>
<dbReference type="Gene3D" id="3.40.50.12230">
    <property type="match status" value="1"/>
</dbReference>
<reference evidence="4 5" key="1">
    <citation type="journal article" date="2016" name="Nat. Commun.">
        <title>Thousands of microbial genomes shed light on interconnected biogeochemical processes in an aquifer system.</title>
        <authorList>
            <person name="Anantharaman K."/>
            <person name="Brown C.T."/>
            <person name="Hug L.A."/>
            <person name="Sharon I."/>
            <person name="Castelle C.J."/>
            <person name="Probst A.J."/>
            <person name="Thomas B.C."/>
            <person name="Singh A."/>
            <person name="Wilkins M.J."/>
            <person name="Karaoz U."/>
            <person name="Brodie E.L."/>
            <person name="Williams K.H."/>
            <person name="Hubbard S.S."/>
            <person name="Banfield J.F."/>
        </authorList>
    </citation>
    <scope>NUCLEOTIDE SEQUENCE [LARGE SCALE GENOMIC DNA]</scope>
</reference>
<accession>A0A1G1W2Z3</accession>
<dbReference type="SUPFAM" id="SSF53448">
    <property type="entry name" value="Nucleotide-diphospho-sugar transferases"/>
    <property type="match status" value="1"/>
</dbReference>
<feature type="domain" description="Glycosyltransferase 2-like" evidence="1">
    <location>
        <begin position="6"/>
        <end position="133"/>
    </location>
</feature>
<proteinExistence type="predicted"/>
<evidence type="ECO:0008006" key="6">
    <source>
        <dbReference type="Google" id="ProtNLM"/>
    </source>
</evidence>
<dbReference type="Pfam" id="PF00535">
    <property type="entry name" value="Glycos_transf_2"/>
    <property type="match status" value="1"/>
</dbReference>
<evidence type="ECO:0000313" key="5">
    <source>
        <dbReference type="Proteomes" id="UP000176723"/>
    </source>
</evidence>
<name>A0A1G1W2Z3_9BACT</name>
<dbReference type="InterPro" id="IPR002376">
    <property type="entry name" value="Formyl_transf_N"/>
</dbReference>
<dbReference type="CDD" id="cd08702">
    <property type="entry name" value="Arna_FMT_C"/>
    <property type="match status" value="1"/>
</dbReference>
<dbReference type="SUPFAM" id="SSF50486">
    <property type="entry name" value="FMT C-terminal domain-like"/>
    <property type="match status" value="1"/>
</dbReference>
<comment type="caution">
    <text evidence="4">The sequence shown here is derived from an EMBL/GenBank/DDBJ whole genome shotgun (WGS) entry which is preliminary data.</text>
</comment>
<dbReference type="Pfam" id="PF02911">
    <property type="entry name" value="Formyl_trans_C"/>
    <property type="match status" value="1"/>
</dbReference>
<dbReference type="InterPro" id="IPR011034">
    <property type="entry name" value="Formyl_transferase-like_C_sf"/>
</dbReference>
<dbReference type="EMBL" id="MHCL01000007">
    <property type="protein sequence ID" value="OGY21970.1"/>
    <property type="molecule type" value="Genomic_DNA"/>
</dbReference>
<dbReference type="PANTHER" id="PTHR11138:SF5">
    <property type="entry name" value="METHIONYL-TRNA FORMYLTRANSFERASE, MITOCHONDRIAL"/>
    <property type="match status" value="1"/>
</dbReference>
<dbReference type="GO" id="GO:0005829">
    <property type="term" value="C:cytosol"/>
    <property type="evidence" value="ECO:0007669"/>
    <property type="project" value="TreeGrafter"/>
</dbReference>
<dbReference type="InterPro" id="IPR005793">
    <property type="entry name" value="Formyl_trans_C"/>
</dbReference>
<organism evidence="4 5">
    <name type="scientific">Candidatus Chisholmbacteria bacterium RIFCSPLOWO2_01_FULL_49_14</name>
    <dbReference type="NCBI Taxonomy" id="1797593"/>
    <lineage>
        <taxon>Bacteria</taxon>
        <taxon>Candidatus Chisholmiibacteriota</taxon>
    </lineage>
</organism>
<dbReference type="SUPFAM" id="SSF53328">
    <property type="entry name" value="Formyltransferase"/>
    <property type="match status" value="1"/>
</dbReference>
<dbReference type="GO" id="GO:0004479">
    <property type="term" value="F:methionyl-tRNA formyltransferase activity"/>
    <property type="evidence" value="ECO:0007669"/>
    <property type="project" value="TreeGrafter"/>
</dbReference>
<dbReference type="Pfam" id="PF00551">
    <property type="entry name" value="Formyl_trans_N"/>
    <property type="match status" value="1"/>
</dbReference>
<dbReference type="CDD" id="cd00761">
    <property type="entry name" value="Glyco_tranf_GTA_type"/>
    <property type="match status" value="1"/>
</dbReference>
<evidence type="ECO:0000259" key="2">
    <source>
        <dbReference type="Pfam" id="PF00551"/>
    </source>
</evidence>
<protein>
    <recommendedName>
        <fullName evidence="6">Methionyl-tRNA formyltransferase</fullName>
    </recommendedName>
</protein>
<dbReference type="Gene3D" id="3.90.550.10">
    <property type="entry name" value="Spore Coat Polysaccharide Biosynthesis Protein SpsA, Chain A"/>
    <property type="match status" value="1"/>
</dbReference>
<evidence type="ECO:0000259" key="3">
    <source>
        <dbReference type="Pfam" id="PF02911"/>
    </source>
</evidence>
<dbReference type="InterPro" id="IPR001173">
    <property type="entry name" value="Glyco_trans_2-like"/>
</dbReference>